<name>A0A4R5VEU1_9RHOB</name>
<accession>A0A4R5VEU1</accession>
<gene>
    <name evidence="1" type="ORF">E1832_05020</name>
</gene>
<dbReference type="Pfam" id="PF13469">
    <property type="entry name" value="Sulfotransfer_3"/>
    <property type="match status" value="1"/>
</dbReference>
<sequence length="291" mass="33273">MLSEAGNRIQRRAAERVTGLEDLLKRCVFLIGRQRSGTTVLRRSLASHPQVHDLGEIMHPAHQNGFYSQLCKRLNQDLPQGAHNKWLQILTETLQQVSKNDPPSQRYIIDLKYNMTLSFGTTFKGGRPENALLQHLAAKNARVIQIIRRNKLKLLVSERVALKTNQWELSAGAGEKKKVEVFISPVTLGLKLQQEMAQDTYFLEQTQTMKNKLTLVYEDMFTEDGSFRPRIFTDISKMLRIDSKGFDLQPQLSKQRDKMSETISNFPQVRGALQTLVKEGEIPAYYVDSLD</sequence>
<dbReference type="EMBL" id="SMUV01000052">
    <property type="protein sequence ID" value="TDK50907.1"/>
    <property type="molecule type" value="Genomic_DNA"/>
</dbReference>
<evidence type="ECO:0000313" key="1">
    <source>
        <dbReference type="EMBL" id="TDK50907.1"/>
    </source>
</evidence>
<protein>
    <recommendedName>
        <fullName evidence="3">Sulfotransferase</fullName>
    </recommendedName>
</protein>
<proteinExistence type="predicted"/>
<dbReference type="Gene3D" id="3.40.50.300">
    <property type="entry name" value="P-loop containing nucleotide triphosphate hydrolases"/>
    <property type="match status" value="1"/>
</dbReference>
<dbReference type="Proteomes" id="UP000295301">
    <property type="component" value="Unassembled WGS sequence"/>
</dbReference>
<dbReference type="RefSeq" id="WP_133358639.1">
    <property type="nucleotide sequence ID" value="NZ_SMUV01000052.1"/>
</dbReference>
<dbReference type="OrthoDB" id="7872494at2"/>
<evidence type="ECO:0008006" key="3">
    <source>
        <dbReference type="Google" id="ProtNLM"/>
    </source>
</evidence>
<organism evidence="1 2">
    <name type="scientific">Antarcticimicrobium luteum</name>
    <dbReference type="NCBI Taxonomy" id="2547397"/>
    <lineage>
        <taxon>Bacteria</taxon>
        <taxon>Pseudomonadati</taxon>
        <taxon>Pseudomonadota</taxon>
        <taxon>Alphaproteobacteria</taxon>
        <taxon>Rhodobacterales</taxon>
        <taxon>Paracoccaceae</taxon>
        <taxon>Antarcticimicrobium</taxon>
    </lineage>
</organism>
<dbReference type="SUPFAM" id="SSF52540">
    <property type="entry name" value="P-loop containing nucleoside triphosphate hydrolases"/>
    <property type="match status" value="1"/>
</dbReference>
<evidence type="ECO:0000313" key="2">
    <source>
        <dbReference type="Proteomes" id="UP000295301"/>
    </source>
</evidence>
<reference evidence="1 2" key="1">
    <citation type="submission" date="2019-03" db="EMBL/GenBank/DDBJ databases">
        <title>Ruegeria lutea sp. nov., a novel strain, isolated from marine sediment, the Masan Bay, South Korea.</title>
        <authorList>
            <person name="Kim J."/>
            <person name="Kim D.-Y."/>
            <person name="Lee S.-S."/>
        </authorList>
    </citation>
    <scope>NUCLEOTIDE SEQUENCE [LARGE SCALE GENOMIC DNA]</scope>
    <source>
        <strain evidence="1 2">318-1</strain>
    </source>
</reference>
<comment type="caution">
    <text evidence="1">The sequence shown here is derived from an EMBL/GenBank/DDBJ whole genome shotgun (WGS) entry which is preliminary data.</text>
</comment>
<dbReference type="InterPro" id="IPR027417">
    <property type="entry name" value="P-loop_NTPase"/>
</dbReference>
<dbReference type="AlphaFoldDB" id="A0A4R5VEU1"/>
<keyword evidence="2" id="KW-1185">Reference proteome</keyword>